<accession>A0A4Y1NRJ4</accession>
<feature type="transmembrane region" description="Helical" evidence="1">
    <location>
        <begin position="81"/>
        <end position="99"/>
    </location>
</feature>
<dbReference type="Pfam" id="PF05106">
    <property type="entry name" value="Phage_holin_3_1"/>
    <property type="match status" value="1"/>
</dbReference>
<dbReference type="InterPro" id="IPR006481">
    <property type="entry name" value="Phage_lambda_GpS_holin"/>
</dbReference>
<evidence type="ECO:0000313" key="2">
    <source>
        <dbReference type="EMBL" id="AXH43593.1"/>
    </source>
</evidence>
<evidence type="ECO:0000313" key="3">
    <source>
        <dbReference type="Proteomes" id="UP000310697"/>
    </source>
</evidence>
<keyword evidence="1" id="KW-0472">Membrane</keyword>
<protein>
    <submittedName>
        <fullName evidence="2">Holin</fullName>
    </submittedName>
</protein>
<evidence type="ECO:0000256" key="1">
    <source>
        <dbReference type="SAM" id="Phobius"/>
    </source>
</evidence>
<keyword evidence="1" id="KW-0812">Transmembrane</keyword>
<keyword evidence="3" id="KW-1185">Reference proteome</keyword>
<feature type="transmembrane region" description="Helical" evidence="1">
    <location>
        <begin position="53"/>
        <end position="75"/>
    </location>
</feature>
<organism evidence="2 3">
    <name type="scientific">Erwinia phage vB_EhrS_59</name>
    <dbReference type="NCBI Taxonomy" id="2283025"/>
    <lineage>
        <taxon>Viruses</taxon>
        <taxon>Duplodnaviria</taxon>
        <taxon>Heunggongvirae</taxon>
        <taxon>Uroviricota</taxon>
        <taxon>Caudoviricetes</taxon>
        <taxon>Feofaniavirus</taxon>
        <taxon>Feofaniavirus Eho59</taxon>
    </lineage>
</organism>
<gene>
    <name evidence="2" type="ORF">MZUP2_750</name>
</gene>
<sequence>MPDKDPGYWASLIAWLYAHRNESGYAALAGAMALLRASYFGKDTWPRRLMDAAMCSIFAFFVKPTLQVIISIFGWQIGDDFAWVAAILIGFIGIDYISFRFRKLTDKKFGGTDEAQQ</sequence>
<reference evidence="2 3" key="1">
    <citation type="journal article" date="2019" name="J. Basic Microbiol.">
        <title>Complete genome sequence analysis of temperate Erwinia bacteriophages 49 and 59.</title>
        <authorList>
            <person name="Zlatohurska M."/>
            <person name="Gorb T."/>
            <person name="Romaniuk L."/>
            <person name="Korol N."/>
            <person name="Faidiuk Y."/>
            <person name="Kropinski A.M."/>
            <person name="Kushkina A."/>
            <person name="Tovkach F."/>
        </authorList>
    </citation>
    <scope>NUCLEOTIDE SEQUENCE [LARGE SCALE GENOMIC DNA]</scope>
</reference>
<name>A0A4Y1NRJ4_9CAUD</name>
<dbReference type="NCBIfam" id="TIGR01594">
    <property type="entry name" value="holin_lambda"/>
    <property type="match status" value="1"/>
</dbReference>
<feature type="transmembrane region" description="Helical" evidence="1">
    <location>
        <begin position="24"/>
        <end position="41"/>
    </location>
</feature>
<proteinExistence type="predicted"/>
<dbReference type="EMBL" id="MH443101">
    <property type="protein sequence ID" value="AXH43593.1"/>
    <property type="molecule type" value="Genomic_DNA"/>
</dbReference>
<dbReference type="Proteomes" id="UP000310697">
    <property type="component" value="Segment"/>
</dbReference>
<keyword evidence="1" id="KW-1133">Transmembrane helix</keyword>